<dbReference type="GeneID" id="18563719"/>
<accession>G3MAP6</accession>
<name>G3MAP6_9CAUD</name>
<evidence type="ECO:0000313" key="2">
    <source>
        <dbReference type="Proteomes" id="UP000009273"/>
    </source>
</evidence>
<gene>
    <name evidence="1" type="primary">505</name>
    <name evidence="1" type="ORF">G_505</name>
</gene>
<dbReference type="RefSeq" id="YP_009015808.1">
    <property type="nucleotide sequence ID" value="NC_023719.1"/>
</dbReference>
<keyword evidence="2" id="KW-1185">Reference proteome</keyword>
<dbReference type="KEGG" id="vg:18563719"/>
<dbReference type="EMBL" id="JN638751">
    <property type="protein sequence ID" value="AEO93763.1"/>
    <property type="molecule type" value="Genomic_DNA"/>
</dbReference>
<reference evidence="1 2" key="1">
    <citation type="submission" date="2011-09" db="EMBL/GenBank/DDBJ databases">
        <authorList>
            <person name="Pope W.H."/>
            <person name="Pedulla M.L."/>
            <person name="Ford M.E."/>
            <person name="Peebles C.L."/>
            <person name="Hatfull G.H."/>
            <person name="Hendrix R.W."/>
        </authorList>
    </citation>
    <scope>NUCLEOTIDE SEQUENCE [LARGE SCALE GENOMIC DNA]</scope>
    <source>
        <strain evidence="1">G</strain>
    </source>
</reference>
<evidence type="ECO:0000313" key="1">
    <source>
        <dbReference type="EMBL" id="AEO93763.1"/>
    </source>
</evidence>
<dbReference type="Proteomes" id="UP000009273">
    <property type="component" value="Segment"/>
</dbReference>
<protein>
    <submittedName>
        <fullName evidence="1">Gp505</fullName>
    </submittedName>
</protein>
<organism evidence="1 2">
    <name type="scientific">Bacillus phage G</name>
    <dbReference type="NCBI Taxonomy" id="2884420"/>
    <lineage>
        <taxon>Viruses</taxon>
        <taxon>Duplodnaviria</taxon>
        <taxon>Heunggongvirae</taxon>
        <taxon>Uroviricota</taxon>
        <taxon>Caudoviricetes</taxon>
        <taxon>Donellivirus</taxon>
        <taxon>Donellivirus gee</taxon>
    </lineage>
</organism>
<proteinExistence type="predicted"/>
<sequence>MLKAVRFDPEEHADLLDYIENYRDKKNRPNHSEAIRNLMIQGLRNSLSVPEETPQPSIDIEAMKADIFNQLMAKINMMGIQQPIITEQPKIQEPVIQETPAPPKINKPKPTLPADMNPLLANLLGNSNR</sequence>